<feature type="domain" description="DUF6589" evidence="2">
    <location>
        <begin position="875"/>
        <end position="988"/>
    </location>
</feature>
<proteinExistence type="predicted"/>
<feature type="compositionally biased region" description="Basic residues" evidence="1">
    <location>
        <begin position="131"/>
        <end position="141"/>
    </location>
</feature>
<dbReference type="EMBL" id="KB308962">
    <property type="protein sequence ID" value="ELT95941.1"/>
    <property type="molecule type" value="Genomic_DNA"/>
</dbReference>
<keyword evidence="5" id="KW-1185">Reference proteome</keyword>
<dbReference type="EMBL" id="AMQN01002348">
    <property type="status" value="NOT_ANNOTATED_CDS"/>
    <property type="molecule type" value="Genomic_DNA"/>
</dbReference>
<evidence type="ECO:0000313" key="3">
    <source>
        <dbReference type="EMBL" id="ELT95941.1"/>
    </source>
</evidence>
<dbReference type="InterPro" id="IPR046496">
    <property type="entry name" value="DUF6589"/>
</dbReference>
<dbReference type="EnsemblMetazoa" id="CapteT186660">
    <property type="protein sequence ID" value="CapteP186660"/>
    <property type="gene ID" value="CapteG186660"/>
</dbReference>
<sequence>MYINKKGINQPTLGKWAKSSREIRREEIVLADRSKPKQAFKRGKTCVLTSSPILQALREERKGKERKLGFNGTPTQGSVIWCQLGLNDLLRKRTRRKEGKKAEKKEDKKKGEKKAGKKGERKDDKKEDKKKGKKERGKKASKPTVGLHNEPDTTECMFCNGTFSESRTGEQWIQCKLNRDIGTLIKASMSVEDIQKAISHLLPSTKYDQCSKCDVQILHISCYLRKWMQPRVQPKLGEPASMDTIQHCTGCTKRSAQGKFVNAPFVAWSKKTSECSEWMKMMEEFVRIYEDPQSCVPQLGALLLCGRQCIAIRGDNEKLASPAEDEHAPETMTPILNGRVDLLTKTDFTENDSIAGTYHQHGNHWTGLFFSRIFKAVPSLLPLMKGGLYLSNCLFDESGFELPRTMVGIGEKLRTNRRLFAIQNSQKTMIPRDKPEDDPSCGICHATFERKLFKRNSRGWNRYGAHLVGIRAGTAECRGRFICYKCFQKKKKEIKANPHAIHSKAATPHKGSKRCHTISTPVKRFKVSAASLSGLPHSSLSPAYAHTAHVKGARAVSSAAIRTSRYGKALKTMMSSSKARKAFDKMLTLQLRAKNLLPHSECFLCDDVDEWCKPKNYKLGLTRSAPTARAKIDSLREEAKDRAKEWVSTELTPSPQGERTARRSLWIEDSSEWVDIVVEEVDVEDSAMEEAVQEVLEGEEVEGSATEEAVQEVGEVAETALVEKSAKVKVKARHETLKRQSQMKLWGMIYIALNRIPRPLSSQPANILRAEAVGLDSVLPDRTCWEGFKEMAVVEVEQILQFHLRFLNKTTAASHSPHRFSKQAAQKSQIFYFVYYPRLGFMLDISLFLPFDKSFVIISLSWLPGIDGERVVPQICYGDGLSVERMVDAKRARAQDPTPMERLEGFIPCPQDFHRRGLLMQDTFNELLKGQSSTERGTLYQLKQLYQQRQVSGRVMHCFNHAQDFIQFVTDGYSLLLAAELAGLKSLDAPPDGASCHKT</sequence>
<feature type="compositionally biased region" description="Basic and acidic residues" evidence="1">
    <location>
        <begin position="100"/>
        <end position="130"/>
    </location>
</feature>
<evidence type="ECO:0000313" key="5">
    <source>
        <dbReference type="Proteomes" id="UP000014760"/>
    </source>
</evidence>
<accession>R7TWX8</accession>
<feature type="region of interest" description="Disordered" evidence="1">
    <location>
        <begin position="92"/>
        <end position="148"/>
    </location>
</feature>
<name>R7TWX8_CAPTE</name>
<dbReference type="OrthoDB" id="6123456at2759"/>
<gene>
    <name evidence="3" type="ORF">CAPTEDRAFT_186660</name>
</gene>
<dbReference type="Pfam" id="PF20231">
    <property type="entry name" value="DUF6589"/>
    <property type="match status" value="1"/>
</dbReference>
<evidence type="ECO:0000259" key="2">
    <source>
        <dbReference type="Pfam" id="PF20231"/>
    </source>
</evidence>
<reference evidence="5" key="1">
    <citation type="submission" date="2012-12" db="EMBL/GenBank/DDBJ databases">
        <authorList>
            <person name="Hellsten U."/>
            <person name="Grimwood J."/>
            <person name="Chapman J.A."/>
            <person name="Shapiro H."/>
            <person name="Aerts A."/>
            <person name="Otillar R.P."/>
            <person name="Terry A.Y."/>
            <person name="Boore J.L."/>
            <person name="Simakov O."/>
            <person name="Marletaz F."/>
            <person name="Cho S.-J."/>
            <person name="Edsinger-Gonzales E."/>
            <person name="Havlak P."/>
            <person name="Kuo D.-H."/>
            <person name="Larsson T."/>
            <person name="Lv J."/>
            <person name="Arendt D."/>
            <person name="Savage R."/>
            <person name="Osoegawa K."/>
            <person name="de Jong P."/>
            <person name="Lindberg D.R."/>
            <person name="Seaver E.C."/>
            <person name="Weisblat D.A."/>
            <person name="Putnam N.H."/>
            <person name="Grigoriev I.V."/>
            <person name="Rokhsar D.S."/>
        </authorList>
    </citation>
    <scope>NUCLEOTIDE SEQUENCE</scope>
    <source>
        <strain evidence="5">I ESC-2004</strain>
    </source>
</reference>
<dbReference type="AlphaFoldDB" id="R7TWX8"/>
<dbReference type="HOGENOM" id="CLU_300005_0_0_1"/>
<evidence type="ECO:0000313" key="4">
    <source>
        <dbReference type="EnsemblMetazoa" id="CapteP186660"/>
    </source>
</evidence>
<dbReference type="Proteomes" id="UP000014760">
    <property type="component" value="Unassembled WGS sequence"/>
</dbReference>
<protein>
    <recommendedName>
        <fullName evidence="2">DUF6589 domain-containing protein</fullName>
    </recommendedName>
</protein>
<evidence type="ECO:0000256" key="1">
    <source>
        <dbReference type="SAM" id="MobiDB-lite"/>
    </source>
</evidence>
<reference evidence="4" key="3">
    <citation type="submission" date="2015-06" db="UniProtKB">
        <authorList>
            <consortium name="EnsemblMetazoa"/>
        </authorList>
    </citation>
    <scope>IDENTIFICATION</scope>
</reference>
<reference evidence="3 5" key="2">
    <citation type="journal article" date="2013" name="Nature">
        <title>Insights into bilaterian evolution from three spiralian genomes.</title>
        <authorList>
            <person name="Simakov O."/>
            <person name="Marletaz F."/>
            <person name="Cho S.J."/>
            <person name="Edsinger-Gonzales E."/>
            <person name="Havlak P."/>
            <person name="Hellsten U."/>
            <person name="Kuo D.H."/>
            <person name="Larsson T."/>
            <person name="Lv J."/>
            <person name="Arendt D."/>
            <person name="Savage R."/>
            <person name="Osoegawa K."/>
            <person name="de Jong P."/>
            <person name="Grimwood J."/>
            <person name="Chapman J.A."/>
            <person name="Shapiro H."/>
            <person name="Aerts A."/>
            <person name="Otillar R.P."/>
            <person name="Terry A.Y."/>
            <person name="Boore J.L."/>
            <person name="Grigoriev I.V."/>
            <person name="Lindberg D.R."/>
            <person name="Seaver E.C."/>
            <person name="Weisblat D.A."/>
            <person name="Putnam N.H."/>
            <person name="Rokhsar D.S."/>
        </authorList>
    </citation>
    <scope>NUCLEOTIDE SEQUENCE</scope>
    <source>
        <strain evidence="3 5">I ESC-2004</strain>
    </source>
</reference>
<organism evidence="3">
    <name type="scientific">Capitella teleta</name>
    <name type="common">Polychaete worm</name>
    <dbReference type="NCBI Taxonomy" id="283909"/>
    <lineage>
        <taxon>Eukaryota</taxon>
        <taxon>Metazoa</taxon>
        <taxon>Spiralia</taxon>
        <taxon>Lophotrochozoa</taxon>
        <taxon>Annelida</taxon>
        <taxon>Polychaeta</taxon>
        <taxon>Sedentaria</taxon>
        <taxon>Scolecida</taxon>
        <taxon>Capitellidae</taxon>
        <taxon>Capitella</taxon>
    </lineage>
</organism>